<comment type="function">
    <text evidence="7 8">Required for the first step of histidine biosynthesis. May allow the feedback regulation of ATP phosphoribosyltransferase activity by histidine.</text>
</comment>
<evidence type="ECO:0000256" key="8">
    <source>
        <dbReference type="HAMAP-Rule" id="MF_00125"/>
    </source>
</evidence>
<dbReference type="InterPro" id="IPR004516">
    <property type="entry name" value="HisRS/HisZ"/>
</dbReference>
<dbReference type="PIRSF" id="PIRSF001549">
    <property type="entry name" value="His-tRNA_synth"/>
    <property type="match status" value="1"/>
</dbReference>
<dbReference type="InterPro" id="IPR006195">
    <property type="entry name" value="aa-tRNA-synth_II"/>
</dbReference>
<accession>A0A8X8I9D4</accession>
<proteinExistence type="inferred from homology"/>
<dbReference type="GO" id="GO:0016757">
    <property type="term" value="F:glycosyltransferase activity"/>
    <property type="evidence" value="ECO:0007669"/>
    <property type="project" value="UniProtKB-KW"/>
</dbReference>
<dbReference type="KEGG" id="cthu:HUR95_00115"/>
<comment type="miscellaneous">
    <text evidence="8">This function is generally fulfilled by the C-terminal part of HisG, which is missing in some bacteria such as this one.</text>
</comment>
<evidence type="ECO:0000256" key="7">
    <source>
        <dbReference type="ARBA" id="ARBA00025246"/>
    </source>
</evidence>
<keyword evidence="8" id="KW-0028">Amino-acid biosynthesis</keyword>
<evidence type="ECO:0000256" key="1">
    <source>
        <dbReference type="ARBA" id="ARBA00004496"/>
    </source>
</evidence>
<keyword evidence="11" id="KW-0808">Transferase</keyword>
<feature type="domain" description="Aminoacyl-transfer RNA synthetases class-II family profile" evidence="10">
    <location>
        <begin position="12"/>
        <end position="320"/>
    </location>
</feature>
<dbReference type="AlphaFoldDB" id="A0A8X8I9D4"/>
<dbReference type="GO" id="GO:0004821">
    <property type="term" value="F:histidine-tRNA ligase activity"/>
    <property type="evidence" value="ECO:0007669"/>
    <property type="project" value="TreeGrafter"/>
</dbReference>
<dbReference type="RefSeq" id="WP_222822814.1">
    <property type="nucleotide sequence ID" value="NZ_CP082237.1"/>
</dbReference>
<dbReference type="SUPFAM" id="SSF55681">
    <property type="entry name" value="Class II aaRS and biotin synthetases"/>
    <property type="match status" value="1"/>
</dbReference>
<keyword evidence="6 8" id="KW-0963">Cytoplasm</keyword>
<dbReference type="InterPro" id="IPR041715">
    <property type="entry name" value="HisRS-like_core"/>
</dbReference>
<evidence type="ECO:0000256" key="9">
    <source>
        <dbReference type="PIRSR" id="PIRSR001549-1"/>
    </source>
</evidence>
<dbReference type="NCBIfam" id="NF008941">
    <property type="entry name" value="PRK12292.2-4"/>
    <property type="match status" value="1"/>
</dbReference>
<dbReference type="PANTHER" id="PTHR43707">
    <property type="entry name" value="HISTIDYL-TRNA SYNTHETASE"/>
    <property type="match status" value="1"/>
</dbReference>
<dbReference type="InterPro" id="IPR045864">
    <property type="entry name" value="aa-tRNA-synth_II/BPL/LPL"/>
</dbReference>
<evidence type="ECO:0000256" key="3">
    <source>
        <dbReference type="ARBA" id="ARBA00005539"/>
    </source>
</evidence>
<feature type="binding site" evidence="9">
    <location>
        <position position="111"/>
    </location>
    <ligand>
        <name>L-histidine</name>
        <dbReference type="ChEBI" id="CHEBI:57595"/>
    </ligand>
</feature>
<dbReference type="EMBL" id="CP082237">
    <property type="protein sequence ID" value="QZT33898.1"/>
    <property type="molecule type" value="Genomic_DNA"/>
</dbReference>
<comment type="pathway">
    <text evidence="2 8">Amino-acid biosynthesis; L-histidine biosynthesis; L-histidine from 5-phospho-alpha-D-ribose 1-diphosphate: step 1/9.</text>
</comment>
<comment type="subcellular location">
    <subcellularLocation>
        <location evidence="1 8">Cytoplasm</location>
    </subcellularLocation>
</comment>
<dbReference type="Gene3D" id="3.30.930.10">
    <property type="entry name" value="Bira Bifunctional Protein, Domain 2"/>
    <property type="match status" value="1"/>
</dbReference>
<dbReference type="NCBIfam" id="TIGR00443">
    <property type="entry name" value="hisZ_biosyn_reg"/>
    <property type="match status" value="1"/>
</dbReference>
<dbReference type="GO" id="GO:0006427">
    <property type="term" value="P:histidyl-tRNA aminoacylation"/>
    <property type="evidence" value="ECO:0007669"/>
    <property type="project" value="TreeGrafter"/>
</dbReference>
<dbReference type="Proteomes" id="UP000825179">
    <property type="component" value="Chromosome"/>
</dbReference>
<dbReference type="HAMAP" id="MF_00125">
    <property type="entry name" value="HisZ"/>
    <property type="match status" value="1"/>
</dbReference>
<sequence>MSKPFVFEKPLGMRDVLPDLVKQKQQVVQTIQRVFERWGYAQIETPTLEYFDTVGGVSPTIEKKMFKLLDRSGRTLVLRPDFTAPIARVVSSILKEEPFPIRLSYQGHVYRAQEKEAGRNAEFPEVGIELIGEEAPDADAEVIALAIEAVQAVEIPSFKLAIGHIGLLNALFAEVMDEARAKTLRACLHQKDYVGYRSQVEQGPFTDGEKALLLSLLHWRGDMIQLQQAKEAVSGTKVKQAFHELEELWTCLELYGVTSHLLFDLSLLSHRAYYTGVFFEIYASGLGFPLGSGGRYDHLVGQFGRPAPATGFTLKADRIIETSRLSLPAQPRRVLITYTSREREQAVHLARERRQKGEQVTLHRLAEDSGELKEAARRFDEWVRLEQGGGAV</sequence>
<protein>
    <recommendedName>
        <fullName evidence="5 8">ATP phosphoribosyltransferase regulatory subunit</fullName>
    </recommendedName>
</protein>
<feature type="binding site" evidence="9">
    <location>
        <begin position="273"/>
        <end position="274"/>
    </location>
    <ligand>
        <name>L-histidine</name>
        <dbReference type="ChEBI" id="CHEBI:57595"/>
    </ligand>
</feature>
<dbReference type="PROSITE" id="PS50862">
    <property type="entry name" value="AA_TRNA_LIGASE_II"/>
    <property type="match status" value="1"/>
</dbReference>
<dbReference type="Pfam" id="PF13393">
    <property type="entry name" value="tRNA-synt_His"/>
    <property type="match status" value="1"/>
</dbReference>
<evidence type="ECO:0000313" key="12">
    <source>
        <dbReference type="Proteomes" id="UP000825179"/>
    </source>
</evidence>
<evidence type="ECO:0000256" key="6">
    <source>
        <dbReference type="ARBA" id="ARBA00022490"/>
    </source>
</evidence>
<evidence type="ECO:0000256" key="4">
    <source>
        <dbReference type="ARBA" id="ARBA00011496"/>
    </source>
</evidence>
<feature type="binding site" evidence="9">
    <location>
        <begin position="81"/>
        <end position="83"/>
    </location>
    <ligand>
        <name>L-histidine</name>
        <dbReference type="ChEBI" id="CHEBI:57595"/>
    </ligand>
</feature>
<keyword evidence="12" id="KW-1185">Reference proteome</keyword>
<evidence type="ECO:0000313" key="11">
    <source>
        <dbReference type="EMBL" id="QZT33898.1"/>
    </source>
</evidence>
<organism evidence="11 12">
    <name type="scientific">Caldalkalibacillus thermarum (strain TA2.A1)</name>
    <dbReference type="NCBI Taxonomy" id="986075"/>
    <lineage>
        <taxon>Bacteria</taxon>
        <taxon>Bacillati</taxon>
        <taxon>Bacillota</taxon>
        <taxon>Bacilli</taxon>
        <taxon>Bacillales</taxon>
        <taxon>Bacillaceae</taxon>
        <taxon>Caldalkalibacillus</taxon>
    </lineage>
</organism>
<keyword evidence="11" id="KW-0328">Glycosyltransferase</keyword>
<name>A0A8X8I9D4_CALTT</name>
<evidence type="ECO:0000259" key="10">
    <source>
        <dbReference type="PROSITE" id="PS50862"/>
    </source>
</evidence>
<keyword evidence="8" id="KW-0368">Histidine biosynthesis</keyword>
<comment type="similarity">
    <text evidence="3 8">Belongs to the class-II aminoacyl-tRNA synthetase family. HisZ subfamily.</text>
</comment>
<dbReference type="GO" id="GO:0005737">
    <property type="term" value="C:cytoplasm"/>
    <property type="evidence" value="ECO:0007669"/>
    <property type="project" value="UniProtKB-SubCell"/>
</dbReference>
<dbReference type="InterPro" id="IPR004517">
    <property type="entry name" value="HisZ"/>
</dbReference>
<comment type="subunit">
    <text evidence="4 8">Heteromultimer composed of HisG and HisZ subunits.</text>
</comment>
<reference evidence="11 12" key="1">
    <citation type="journal article" date="2020" name="Extremophiles">
        <title>Genomic analysis of Caldalkalibacillus thermarum TA2.A1 reveals aerobic alkaliphilic metabolism and evolutionary hallmarks linking alkaliphilic bacteria and plant life.</title>
        <authorList>
            <person name="de Jong S.I."/>
            <person name="van den Broek M.A."/>
            <person name="Merkel A.Y."/>
            <person name="de la Torre Cortes P."/>
            <person name="Kalamorz F."/>
            <person name="Cook G.M."/>
            <person name="van Loosdrecht M.C.M."/>
            <person name="McMillan D.G.G."/>
        </authorList>
    </citation>
    <scope>NUCLEOTIDE SEQUENCE [LARGE SCALE GENOMIC DNA]</scope>
    <source>
        <strain evidence="11 12">TA2.A1</strain>
    </source>
</reference>
<feature type="binding site" evidence="9">
    <location>
        <position position="129"/>
    </location>
    <ligand>
        <name>L-histidine</name>
        <dbReference type="ChEBI" id="CHEBI:57595"/>
    </ligand>
</feature>
<evidence type="ECO:0000256" key="5">
    <source>
        <dbReference type="ARBA" id="ARBA00020397"/>
    </source>
</evidence>
<evidence type="ECO:0000256" key="2">
    <source>
        <dbReference type="ARBA" id="ARBA00004667"/>
    </source>
</evidence>
<dbReference type="PANTHER" id="PTHR43707:SF1">
    <property type="entry name" value="HISTIDINE--TRNA LIGASE, MITOCHONDRIAL-RELATED"/>
    <property type="match status" value="1"/>
</dbReference>
<dbReference type="GO" id="GO:0000105">
    <property type="term" value="P:L-histidine biosynthetic process"/>
    <property type="evidence" value="ECO:0007669"/>
    <property type="project" value="UniProtKB-UniRule"/>
</dbReference>
<dbReference type="GO" id="GO:0140096">
    <property type="term" value="F:catalytic activity, acting on a protein"/>
    <property type="evidence" value="ECO:0007669"/>
    <property type="project" value="UniProtKB-ARBA"/>
</dbReference>
<gene>
    <name evidence="8" type="primary">hisZ</name>
    <name evidence="11" type="ORF">HUR95_00115</name>
</gene>
<dbReference type="CDD" id="cd00773">
    <property type="entry name" value="HisRS-like_core"/>
    <property type="match status" value="1"/>
</dbReference>